<sequence>MIDTTDLIRELVYQLRLGEDSAYEFKSVSFQGNKIKTPHKDGIADEIAAFANTSGGIIVLGVHDQTKAVEGILAEQLDDVELWLTNIVNEKISPPPLIQTRLVEVPNREGYQKPVIWVRILKSLFVHRSPNGYYHRVGSSKREMAPDLLARMFQQRSMARLIRFDEQVVPNAPLEAIDPSLKERFLRDNDLPESMQLSKLYLIGEDDEKETYLTVSGVLLLTAQPSDYLSSAWLQCVAYSGTERNAEFQVDALDCRDSIDQQIECAFSFVKRNMRIEAVKRPGRIDIPQYDLGAVYEAIVNAVAHRDYGVHGAKVRLHMFSDRLEIMTPGGLPNSLTVKTMDANSITRNETLVNLLSRYYSADPVTKRQNIIERRGEGVPKILSASQTLSLQKPKYEQSDEAQAELKLTIYAASKAMNGIVEQFDE</sequence>
<reference evidence="2 3" key="1">
    <citation type="submission" date="2018-05" db="EMBL/GenBank/DDBJ databases">
        <title>Leucothrix arctica sp. nov., isolated from Arctic seawater.</title>
        <authorList>
            <person name="Choi A."/>
            <person name="Baek K."/>
        </authorList>
    </citation>
    <scope>NUCLEOTIDE SEQUENCE [LARGE SCALE GENOMIC DNA]</scope>
    <source>
        <strain evidence="2 3">JCM 18388</strain>
    </source>
</reference>
<dbReference type="Proteomes" id="UP000245539">
    <property type="component" value="Unassembled WGS sequence"/>
</dbReference>
<feature type="domain" description="Schlafen AlbA-2" evidence="1">
    <location>
        <begin position="19"/>
        <end position="144"/>
    </location>
</feature>
<dbReference type="Gene3D" id="3.30.950.30">
    <property type="entry name" value="Schlafen, AAA domain"/>
    <property type="match status" value="1"/>
</dbReference>
<protein>
    <submittedName>
        <fullName evidence="2">Transcriptional regulator</fullName>
    </submittedName>
</protein>
<comment type="caution">
    <text evidence="2">The sequence shown here is derived from an EMBL/GenBank/DDBJ whole genome shotgun (WGS) entry which is preliminary data.</text>
</comment>
<dbReference type="InterPro" id="IPR007421">
    <property type="entry name" value="Schlafen_AlbA_2_dom"/>
</dbReference>
<dbReference type="InterPro" id="IPR038461">
    <property type="entry name" value="Schlafen_AlbA_2_dom_sf"/>
</dbReference>
<dbReference type="Pfam" id="PF04326">
    <property type="entry name" value="SLFN_AlbA_2"/>
    <property type="match status" value="1"/>
</dbReference>
<dbReference type="AlphaFoldDB" id="A0A317CVC6"/>
<accession>A0A317CVC6</accession>
<gene>
    <name evidence="2" type="ORF">DKW60_01700</name>
</gene>
<dbReference type="Gene3D" id="3.30.565.60">
    <property type="match status" value="1"/>
</dbReference>
<dbReference type="Pfam" id="PF13749">
    <property type="entry name" value="HATPase_c_4"/>
    <property type="match status" value="1"/>
</dbReference>
<proteinExistence type="predicted"/>
<dbReference type="EMBL" id="QGKM01000004">
    <property type="protein sequence ID" value="PWR00293.1"/>
    <property type="molecule type" value="Genomic_DNA"/>
</dbReference>
<evidence type="ECO:0000259" key="1">
    <source>
        <dbReference type="Pfam" id="PF04326"/>
    </source>
</evidence>
<keyword evidence="3" id="KW-1185">Reference proteome</keyword>
<name>A0A317CVC6_9GAMM</name>
<organism evidence="2 3">
    <name type="scientific">Leucothrix pacifica</name>
    <dbReference type="NCBI Taxonomy" id="1247513"/>
    <lineage>
        <taxon>Bacteria</taxon>
        <taxon>Pseudomonadati</taxon>
        <taxon>Pseudomonadota</taxon>
        <taxon>Gammaproteobacteria</taxon>
        <taxon>Thiotrichales</taxon>
        <taxon>Thiotrichaceae</taxon>
        <taxon>Leucothrix</taxon>
    </lineage>
</organism>
<dbReference type="PANTHER" id="PTHR30595:SF6">
    <property type="entry name" value="SCHLAFEN ALBA-2 DOMAIN-CONTAINING PROTEIN"/>
    <property type="match status" value="1"/>
</dbReference>
<dbReference type="RefSeq" id="WP_109835938.1">
    <property type="nucleotide sequence ID" value="NZ_QGKM01000004.1"/>
</dbReference>
<evidence type="ECO:0000313" key="2">
    <source>
        <dbReference type="EMBL" id="PWR00293.1"/>
    </source>
</evidence>
<evidence type="ECO:0000313" key="3">
    <source>
        <dbReference type="Proteomes" id="UP000245539"/>
    </source>
</evidence>
<dbReference type="InterPro" id="IPR038475">
    <property type="entry name" value="RecG_C_sf"/>
</dbReference>
<dbReference type="OrthoDB" id="34589at2"/>
<dbReference type="PANTHER" id="PTHR30595">
    <property type="entry name" value="GLPR-RELATED TRANSCRIPTIONAL REPRESSOR"/>
    <property type="match status" value="1"/>
</dbReference>